<dbReference type="Proteomes" id="UP000053558">
    <property type="component" value="Unassembled WGS sequence"/>
</dbReference>
<proteinExistence type="predicted"/>
<feature type="compositionally biased region" description="Polar residues" evidence="1">
    <location>
        <begin position="313"/>
        <end position="324"/>
    </location>
</feature>
<feature type="compositionally biased region" description="Polar residues" evidence="1">
    <location>
        <begin position="231"/>
        <end position="264"/>
    </location>
</feature>
<dbReference type="EMBL" id="JH711580">
    <property type="protein sequence ID" value="EIW80089.1"/>
    <property type="molecule type" value="Genomic_DNA"/>
</dbReference>
<feature type="compositionally biased region" description="Low complexity" evidence="1">
    <location>
        <begin position="325"/>
        <end position="335"/>
    </location>
</feature>
<reference evidence="3" key="1">
    <citation type="journal article" date="2012" name="Science">
        <title>The Paleozoic origin of enzymatic lignin decomposition reconstructed from 31 fungal genomes.</title>
        <authorList>
            <person name="Floudas D."/>
            <person name="Binder M."/>
            <person name="Riley R."/>
            <person name="Barry K."/>
            <person name="Blanchette R.A."/>
            <person name="Henrissat B."/>
            <person name="Martinez A.T."/>
            <person name="Otillar R."/>
            <person name="Spatafora J.W."/>
            <person name="Yadav J.S."/>
            <person name="Aerts A."/>
            <person name="Benoit I."/>
            <person name="Boyd A."/>
            <person name="Carlson A."/>
            <person name="Copeland A."/>
            <person name="Coutinho P.M."/>
            <person name="de Vries R.P."/>
            <person name="Ferreira P."/>
            <person name="Findley K."/>
            <person name="Foster B."/>
            <person name="Gaskell J."/>
            <person name="Glotzer D."/>
            <person name="Gorecki P."/>
            <person name="Heitman J."/>
            <person name="Hesse C."/>
            <person name="Hori C."/>
            <person name="Igarashi K."/>
            <person name="Jurgens J.A."/>
            <person name="Kallen N."/>
            <person name="Kersten P."/>
            <person name="Kohler A."/>
            <person name="Kuees U."/>
            <person name="Kumar T.K.A."/>
            <person name="Kuo A."/>
            <person name="LaButti K."/>
            <person name="Larrondo L.F."/>
            <person name="Lindquist E."/>
            <person name="Ling A."/>
            <person name="Lombard V."/>
            <person name="Lucas S."/>
            <person name="Lundell T."/>
            <person name="Martin R."/>
            <person name="McLaughlin D.J."/>
            <person name="Morgenstern I."/>
            <person name="Morin E."/>
            <person name="Murat C."/>
            <person name="Nagy L.G."/>
            <person name="Nolan M."/>
            <person name="Ohm R.A."/>
            <person name="Patyshakuliyeva A."/>
            <person name="Rokas A."/>
            <person name="Ruiz-Duenas F.J."/>
            <person name="Sabat G."/>
            <person name="Salamov A."/>
            <person name="Samejima M."/>
            <person name="Schmutz J."/>
            <person name="Slot J.C."/>
            <person name="St John F."/>
            <person name="Stenlid J."/>
            <person name="Sun H."/>
            <person name="Sun S."/>
            <person name="Syed K."/>
            <person name="Tsang A."/>
            <person name="Wiebenga A."/>
            <person name="Young D."/>
            <person name="Pisabarro A."/>
            <person name="Eastwood D.C."/>
            <person name="Martin F."/>
            <person name="Cullen D."/>
            <person name="Grigoriev I.V."/>
            <person name="Hibbett D.S."/>
        </authorList>
    </citation>
    <scope>NUCLEOTIDE SEQUENCE [LARGE SCALE GENOMIC DNA]</scope>
    <source>
        <strain evidence="3">RWD-64-598 SS2</strain>
    </source>
</reference>
<feature type="region of interest" description="Disordered" evidence="1">
    <location>
        <begin position="313"/>
        <end position="354"/>
    </location>
</feature>
<dbReference type="KEGG" id="cput:CONPUDRAFT_74348"/>
<feature type="region of interest" description="Disordered" evidence="1">
    <location>
        <begin position="17"/>
        <end position="37"/>
    </location>
</feature>
<dbReference type="RefSeq" id="XP_007769853.1">
    <property type="nucleotide sequence ID" value="XM_007771663.1"/>
</dbReference>
<evidence type="ECO:0000313" key="3">
    <source>
        <dbReference type="Proteomes" id="UP000053558"/>
    </source>
</evidence>
<evidence type="ECO:0000256" key="1">
    <source>
        <dbReference type="SAM" id="MobiDB-lite"/>
    </source>
</evidence>
<sequence>MSASSLFANAVRSKDLGNPVRSGKSAGKSAEPVVPNIPREPESAAVGDVEIMADFLITFILVISFIIVSLNGDVKRLAGDDEDGFISPFPGSTATFFASLSQDIICDSRIPRLVNTAVCQPYILGSSPSIPSLTHSLILPVVSMPVRTSLANEDWSGASVIPAIMVTPSETLGFVPTTVLESPSSRSTTPSSDRSSISRIPRLVKRSSVQNEVFTSTPRGRGSGARRATSHTLNTSMQSPTPIFTRICTTSPNLSQSASPAQSRTPPPHLHHGPSPTWNPLDGCYSPCDRCNHHHHLATPHICRIQHLSLQSRSSSPYKDNSPNSSGSTGGSTSTYTDANNSKDVSTSSTVLTDEEPIPGFADVVDKSDSEIMEMILVEREASASGYPNVTSAEEQELLAPSEPWTMPEDGFLFRDVNLMSMDSIIAKRDTILDCLASTQINDSLFSSDDKYDSNFEESEEEGGVGDGSDLITDTANDGQLLPIILDILAVRKEAIQHRRNTRAELGVCAQREAETYEYPNSSLGCKFQPWLAALLRESSSIVQHQSKTATRRNAQY</sequence>
<name>A0A5M3MLI2_CONPW</name>
<feature type="region of interest" description="Disordered" evidence="1">
    <location>
        <begin position="449"/>
        <end position="472"/>
    </location>
</feature>
<feature type="compositionally biased region" description="Low complexity" evidence="1">
    <location>
        <begin position="182"/>
        <end position="201"/>
    </location>
</feature>
<evidence type="ECO:0000313" key="2">
    <source>
        <dbReference type="EMBL" id="EIW80089.1"/>
    </source>
</evidence>
<organism evidence="2 3">
    <name type="scientific">Coniophora puteana (strain RWD-64-598)</name>
    <name type="common">Brown rot fungus</name>
    <dbReference type="NCBI Taxonomy" id="741705"/>
    <lineage>
        <taxon>Eukaryota</taxon>
        <taxon>Fungi</taxon>
        <taxon>Dikarya</taxon>
        <taxon>Basidiomycota</taxon>
        <taxon>Agaricomycotina</taxon>
        <taxon>Agaricomycetes</taxon>
        <taxon>Agaricomycetidae</taxon>
        <taxon>Boletales</taxon>
        <taxon>Coniophorineae</taxon>
        <taxon>Coniophoraceae</taxon>
        <taxon>Coniophora</taxon>
    </lineage>
</organism>
<accession>A0A5M3MLI2</accession>
<feature type="region of interest" description="Disordered" evidence="1">
    <location>
        <begin position="178"/>
        <end position="274"/>
    </location>
</feature>
<keyword evidence="3" id="KW-1185">Reference proteome</keyword>
<feature type="compositionally biased region" description="Polar residues" evidence="1">
    <location>
        <begin position="336"/>
        <end position="352"/>
    </location>
</feature>
<dbReference type="GeneID" id="19209222"/>
<feature type="compositionally biased region" description="Acidic residues" evidence="1">
    <location>
        <begin position="455"/>
        <end position="464"/>
    </location>
</feature>
<gene>
    <name evidence="2" type="ORF">CONPUDRAFT_74348</name>
</gene>
<protein>
    <submittedName>
        <fullName evidence="2">Uncharacterized protein</fullName>
    </submittedName>
</protein>
<dbReference type="AlphaFoldDB" id="A0A5M3MLI2"/>
<comment type="caution">
    <text evidence="2">The sequence shown here is derived from an EMBL/GenBank/DDBJ whole genome shotgun (WGS) entry which is preliminary data.</text>
</comment>